<evidence type="ECO:0000313" key="2">
    <source>
        <dbReference type="WBParaSite" id="PgR133_g002_t01"/>
    </source>
</evidence>
<sequence>MVIVDLAANETLRQICNQKDVNADMAVINPNRLIEEWIDDDVDVILYDRIMNSEVAAGSYLVRFQILSMALIMELYRLEN</sequence>
<dbReference type="Gene3D" id="3.90.550.10">
    <property type="entry name" value="Spore Coat Polysaccharide Biosynthesis Protein SpsA, Chain A"/>
    <property type="match status" value="1"/>
</dbReference>
<dbReference type="WBParaSite" id="PgR133_g002_t01">
    <property type="protein sequence ID" value="PgR133_g002_t01"/>
    <property type="gene ID" value="PgR133_g002"/>
</dbReference>
<evidence type="ECO:0000313" key="1">
    <source>
        <dbReference type="Proteomes" id="UP000887569"/>
    </source>
</evidence>
<organism evidence="1 2">
    <name type="scientific">Parascaris univalens</name>
    <name type="common">Nematode worm</name>
    <dbReference type="NCBI Taxonomy" id="6257"/>
    <lineage>
        <taxon>Eukaryota</taxon>
        <taxon>Metazoa</taxon>
        <taxon>Ecdysozoa</taxon>
        <taxon>Nematoda</taxon>
        <taxon>Chromadorea</taxon>
        <taxon>Rhabditida</taxon>
        <taxon>Spirurina</taxon>
        <taxon>Ascaridomorpha</taxon>
        <taxon>Ascaridoidea</taxon>
        <taxon>Ascarididae</taxon>
        <taxon>Parascaris</taxon>
    </lineage>
</organism>
<accession>A0A915CDE2</accession>
<keyword evidence="1" id="KW-1185">Reference proteome</keyword>
<protein>
    <submittedName>
        <fullName evidence="2">RCK N-terminal domain-containing protein</fullName>
    </submittedName>
</protein>
<dbReference type="PANTHER" id="PTHR31562:SF4">
    <property type="entry name" value="DUF268 DOMAIN-CONTAINING PROTEIN-RELATED"/>
    <property type="match status" value="1"/>
</dbReference>
<dbReference type="PANTHER" id="PTHR31562">
    <property type="entry name" value="PROTEIN CBG18972"/>
    <property type="match status" value="1"/>
</dbReference>
<name>A0A915CDE2_PARUN</name>
<dbReference type="InterPro" id="IPR004988">
    <property type="entry name" value="DUF273"/>
</dbReference>
<proteinExistence type="predicted"/>
<dbReference type="Proteomes" id="UP000887569">
    <property type="component" value="Unplaced"/>
</dbReference>
<dbReference type="AlphaFoldDB" id="A0A915CDE2"/>
<dbReference type="Pfam" id="PF03314">
    <property type="entry name" value="DUF273"/>
    <property type="match status" value="1"/>
</dbReference>
<reference evidence="2" key="1">
    <citation type="submission" date="2022-11" db="UniProtKB">
        <authorList>
            <consortium name="WormBaseParasite"/>
        </authorList>
    </citation>
    <scope>IDENTIFICATION</scope>
</reference>
<dbReference type="InterPro" id="IPR029044">
    <property type="entry name" value="Nucleotide-diphossugar_trans"/>
</dbReference>